<feature type="compositionally biased region" description="Basic residues" evidence="1">
    <location>
        <begin position="54"/>
        <end position="66"/>
    </location>
</feature>
<name>A0A9P4U0V1_9PEZI</name>
<evidence type="ECO:0000313" key="3">
    <source>
        <dbReference type="Proteomes" id="UP000800235"/>
    </source>
</evidence>
<reference evidence="2" key="1">
    <citation type="journal article" date="2020" name="Stud. Mycol.">
        <title>101 Dothideomycetes genomes: a test case for predicting lifestyles and emergence of pathogens.</title>
        <authorList>
            <person name="Haridas S."/>
            <person name="Albert R."/>
            <person name="Binder M."/>
            <person name="Bloem J."/>
            <person name="Labutti K."/>
            <person name="Salamov A."/>
            <person name="Andreopoulos B."/>
            <person name="Baker S."/>
            <person name="Barry K."/>
            <person name="Bills G."/>
            <person name="Bluhm B."/>
            <person name="Cannon C."/>
            <person name="Castanera R."/>
            <person name="Culley D."/>
            <person name="Daum C."/>
            <person name="Ezra D."/>
            <person name="Gonzalez J."/>
            <person name="Henrissat B."/>
            <person name="Kuo A."/>
            <person name="Liang C."/>
            <person name="Lipzen A."/>
            <person name="Lutzoni F."/>
            <person name="Magnuson J."/>
            <person name="Mondo S."/>
            <person name="Nolan M."/>
            <person name="Ohm R."/>
            <person name="Pangilinan J."/>
            <person name="Park H.-J."/>
            <person name="Ramirez L."/>
            <person name="Alfaro M."/>
            <person name="Sun H."/>
            <person name="Tritt A."/>
            <person name="Yoshinaga Y."/>
            <person name="Zwiers L.-H."/>
            <person name="Turgeon B."/>
            <person name="Goodwin S."/>
            <person name="Spatafora J."/>
            <person name="Crous P."/>
            <person name="Grigoriev I."/>
        </authorList>
    </citation>
    <scope>NUCLEOTIDE SEQUENCE</scope>
    <source>
        <strain evidence="2">CBS 130266</strain>
    </source>
</reference>
<organism evidence="2 3">
    <name type="scientific">Tothia fuscella</name>
    <dbReference type="NCBI Taxonomy" id="1048955"/>
    <lineage>
        <taxon>Eukaryota</taxon>
        <taxon>Fungi</taxon>
        <taxon>Dikarya</taxon>
        <taxon>Ascomycota</taxon>
        <taxon>Pezizomycotina</taxon>
        <taxon>Dothideomycetes</taxon>
        <taxon>Pleosporomycetidae</taxon>
        <taxon>Venturiales</taxon>
        <taxon>Cylindrosympodiaceae</taxon>
        <taxon>Tothia</taxon>
    </lineage>
</organism>
<dbReference type="Proteomes" id="UP000800235">
    <property type="component" value="Unassembled WGS sequence"/>
</dbReference>
<sequence length="224" mass="24843">MPISQYQLHRCDMQDNYIARVTRLRGIIPIHANPYLQYRDVGYSGPSTQSNVPSRRHRGHSRRRHPPLSYPDARSYGHLPPTPPPGLAPPTNGGFNFDSLLEMVDDVVHSENEETILKEEGQDLRREDVGLSIPMEKVDLMMGSGMVDGDQKASDTTSTIGDGDPDLIDLDDLVTEETQSWSMELGSLRLDETAKKGEAKAMTEEGSIAQPSPEGVQEPEQPHV</sequence>
<protein>
    <submittedName>
        <fullName evidence="2">Uncharacterized protein</fullName>
    </submittedName>
</protein>
<feature type="region of interest" description="Disordered" evidence="1">
    <location>
        <begin position="41"/>
        <end position="90"/>
    </location>
</feature>
<proteinExistence type="predicted"/>
<evidence type="ECO:0000313" key="2">
    <source>
        <dbReference type="EMBL" id="KAF2433984.1"/>
    </source>
</evidence>
<feature type="region of interest" description="Disordered" evidence="1">
    <location>
        <begin position="179"/>
        <end position="224"/>
    </location>
</feature>
<dbReference type="AlphaFoldDB" id="A0A9P4U0V1"/>
<dbReference type="EMBL" id="MU007018">
    <property type="protein sequence ID" value="KAF2433984.1"/>
    <property type="molecule type" value="Genomic_DNA"/>
</dbReference>
<evidence type="ECO:0000256" key="1">
    <source>
        <dbReference type="SAM" id="MobiDB-lite"/>
    </source>
</evidence>
<comment type="caution">
    <text evidence="2">The sequence shown here is derived from an EMBL/GenBank/DDBJ whole genome shotgun (WGS) entry which is preliminary data.</text>
</comment>
<accession>A0A9P4U0V1</accession>
<gene>
    <name evidence="2" type="ORF">EJ08DRAFT_657683</name>
</gene>
<keyword evidence="3" id="KW-1185">Reference proteome</keyword>
<feature type="compositionally biased region" description="Basic and acidic residues" evidence="1">
    <location>
        <begin position="189"/>
        <end position="203"/>
    </location>
</feature>